<proteinExistence type="predicted"/>
<accession>A0A3M0KF29</accession>
<gene>
    <name evidence="2" type="ORF">DUI87_11924</name>
</gene>
<feature type="region of interest" description="Disordered" evidence="1">
    <location>
        <begin position="129"/>
        <end position="226"/>
    </location>
</feature>
<organism evidence="2 3">
    <name type="scientific">Hirundo rustica rustica</name>
    <dbReference type="NCBI Taxonomy" id="333673"/>
    <lineage>
        <taxon>Eukaryota</taxon>
        <taxon>Metazoa</taxon>
        <taxon>Chordata</taxon>
        <taxon>Craniata</taxon>
        <taxon>Vertebrata</taxon>
        <taxon>Euteleostomi</taxon>
        <taxon>Archelosauria</taxon>
        <taxon>Archosauria</taxon>
        <taxon>Dinosauria</taxon>
        <taxon>Saurischia</taxon>
        <taxon>Theropoda</taxon>
        <taxon>Coelurosauria</taxon>
        <taxon>Aves</taxon>
        <taxon>Neognathae</taxon>
        <taxon>Neoaves</taxon>
        <taxon>Telluraves</taxon>
        <taxon>Australaves</taxon>
        <taxon>Passeriformes</taxon>
        <taxon>Sylvioidea</taxon>
        <taxon>Hirundinidae</taxon>
        <taxon>Hirundo</taxon>
    </lineage>
</organism>
<dbReference type="Proteomes" id="UP000269221">
    <property type="component" value="Unassembled WGS sequence"/>
</dbReference>
<reference evidence="2 3" key="1">
    <citation type="submission" date="2018-07" db="EMBL/GenBank/DDBJ databases">
        <title>A high quality draft genome assembly of the barn swallow (H. rustica rustica).</title>
        <authorList>
            <person name="Formenti G."/>
            <person name="Chiara M."/>
            <person name="Poveda L."/>
            <person name="Francoijs K.-J."/>
            <person name="Bonisoli-Alquati A."/>
            <person name="Canova L."/>
            <person name="Gianfranceschi L."/>
            <person name="Horner D.S."/>
            <person name="Saino N."/>
        </authorList>
    </citation>
    <scope>NUCLEOTIDE SEQUENCE [LARGE SCALE GENOMIC DNA]</scope>
    <source>
        <strain evidence="2">Chelidonia</strain>
        <tissue evidence="2">Blood</tissue>
    </source>
</reference>
<feature type="compositionally biased region" description="Polar residues" evidence="1">
    <location>
        <begin position="179"/>
        <end position="190"/>
    </location>
</feature>
<feature type="compositionally biased region" description="Polar residues" evidence="1">
    <location>
        <begin position="41"/>
        <end position="55"/>
    </location>
</feature>
<dbReference type="EMBL" id="QRBI01000108">
    <property type="protein sequence ID" value="RMC11798.1"/>
    <property type="molecule type" value="Genomic_DNA"/>
</dbReference>
<dbReference type="AlphaFoldDB" id="A0A3M0KF29"/>
<feature type="compositionally biased region" description="Low complexity" evidence="1">
    <location>
        <begin position="77"/>
        <end position="90"/>
    </location>
</feature>
<feature type="compositionally biased region" description="Basic and acidic residues" evidence="1">
    <location>
        <begin position="169"/>
        <end position="178"/>
    </location>
</feature>
<keyword evidence="3" id="KW-1185">Reference proteome</keyword>
<evidence type="ECO:0000256" key="1">
    <source>
        <dbReference type="SAM" id="MobiDB-lite"/>
    </source>
</evidence>
<protein>
    <submittedName>
        <fullName evidence="2">Uncharacterized protein</fullName>
    </submittedName>
</protein>
<evidence type="ECO:0000313" key="3">
    <source>
        <dbReference type="Proteomes" id="UP000269221"/>
    </source>
</evidence>
<feature type="compositionally biased region" description="Low complexity" evidence="1">
    <location>
        <begin position="131"/>
        <end position="152"/>
    </location>
</feature>
<sequence length="296" mass="31315">MSAEKGGLGPQPSKSNLLKDGARDTGGEGAGTGPRRPPPSHTSRVSFSSRLQVQQPPSPAPPGRGDKAQRHSRLQQSSKSAGSRPSSARPLRGHGPRSGVSSPVPLPPANTAARQCRRLRSCVACSGKATPESLLAASSTPSTPASAEPEPLLVHQLTQTEPPEPSPRAAERVDRDMQTESPAQPRQNSRVRLFMDRGTQTKARVLAPSTAPAAPGGPEPPGPRQRLPLFRRLLRACRLSCARAQPEQLGASPGPKRAQHPQKAAQGIGVLMVLQEPSEGAEWLSSSWPWLVETSL</sequence>
<feature type="region of interest" description="Disordered" evidence="1">
    <location>
        <begin position="1"/>
        <end position="115"/>
    </location>
</feature>
<evidence type="ECO:0000313" key="2">
    <source>
        <dbReference type="EMBL" id="RMC11798.1"/>
    </source>
</evidence>
<name>A0A3M0KF29_HIRRU</name>
<comment type="caution">
    <text evidence="2">The sequence shown here is derived from an EMBL/GenBank/DDBJ whole genome shotgun (WGS) entry which is preliminary data.</text>
</comment>
<dbReference type="OrthoDB" id="10617466at2759"/>